<evidence type="ECO:0008006" key="4">
    <source>
        <dbReference type="Google" id="ProtNLM"/>
    </source>
</evidence>
<dbReference type="GeneID" id="91106174"/>
<dbReference type="GO" id="GO:0000466">
    <property type="term" value="P:maturation of 5.8S rRNA from tricistronic rRNA transcript (SSU-rRNA, 5.8S rRNA, LSU-rRNA)"/>
    <property type="evidence" value="ECO:0007669"/>
    <property type="project" value="TreeGrafter"/>
</dbReference>
<feature type="compositionally biased region" description="Basic and acidic residues" evidence="1">
    <location>
        <begin position="286"/>
        <end position="298"/>
    </location>
</feature>
<reference evidence="2 3" key="1">
    <citation type="submission" date="2024-01" db="EMBL/GenBank/DDBJ databases">
        <title>Comparative genomics of Cryptococcus and Kwoniella reveals pathogenesis evolution and contrasting modes of karyotype evolution via chromosome fusion or intercentromeric recombination.</title>
        <authorList>
            <person name="Coelho M.A."/>
            <person name="David-Palma M."/>
            <person name="Shea T."/>
            <person name="Bowers K."/>
            <person name="McGinley-Smith S."/>
            <person name="Mohammad A.W."/>
            <person name="Gnirke A."/>
            <person name="Yurkov A.M."/>
            <person name="Nowrousian M."/>
            <person name="Sun S."/>
            <person name="Cuomo C.A."/>
            <person name="Heitman J."/>
        </authorList>
    </citation>
    <scope>NUCLEOTIDE SEQUENCE [LARGE SCALE GENOMIC DNA]</scope>
    <source>
        <strain evidence="2 3">PYCC6329</strain>
    </source>
</reference>
<dbReference type="KEGG" id="ker:91106174"/>
<dbReference type="EMBL" id="CP144090">
    <property type="protein sequence ID" value="WWD09251.1"/>
    <property type="molecule type" value="Genomic_DNA"/>
</dbReference>
<evidence type="ECO:0000256" key="1">
    <source>
        <dbReference type="SAM" id="MobiDB-lite"/>
    </source>
</evidence>
<feature type="compositionally biased region" description="Polar residues" evidence="1">
    <location>
        <begin position="205"/>
        <end position="255"/>
    </location>
</feature>
<evidence type="ECO:0000313" key="2">
    <source>
        <dbReference type="EMBL" id="WWD09251.1"/>
    </source>
</evidence>
<keyword evidence="3" id="KW-1185">Reference proteome</keyword>
<dbReference type="GO" id="GO:0000294">
    <property type="term" value="P:nuclear-transcribed mRNA catabolic process, RNase MRP-dependent"/>
    <property type="evidence" value="ECO:0007669"/>
    <property type="project" value="TreeGrafter"/>
</dbReference>
<gene>
    <name evidence="2" type="ORF">V865_007373</name>
</gene>
<organism evidence="2 3">
    <name type="scientific">Kwoniella europaea PYCC6329</name>
    <dbReference type="NCBI Taxonomy" id="1423913"/>
    <lineage>
        <taxon>Eukaryota</taxon>
        <taxon>Fungi</taxon>
        <taxon>Dikarya</taxon>
        <taxon>Basidiomycota</taxon>
        <taxon>Agaricomycotina</taxon>
        <taxon>Tremellomycetes</taxon>
        <taxon>Tremellales</taxon>
        <taxon>Cryptococcaceae</taxon>
        <taxon>Kwoniella</taxon>
    </lineage>
</organism>
<name>A0AAX4KS08_9TREE</name>
<dbReference type="AlphaFoldDB" id="A0AAX4KS08"/>
<dbReference type="InterPro" id="IPR047205">
    <property type="entry name" value="RMP1"/>
</dbReference>
<feature type="region of interest" description="Disordered" evidence="1">
    <location>
        <begin position="197"/>
        <end position="304"/>
    </location>
</feature>
<accession>A0AAX4KS08</accession>
<dbReference type="GO" id="GO:0000172">
    <property type="term" value="C:ribonuclease MRP complex"/>
    <property type="evidence" value="ECO:0007669"/>
    <property type="project" value="InterPro"/>
</dbReference>
<sequence>MSSPISTPSSGGPSNPLNRLHVHPSIASHLSTELSFLQTLLLRARDQHRTQLFLRRMHEVLRIGRILLKYVRETSSVHTDESGWETRRLTGERLIYRMVKSLFTAQRFTSQIIELHHFLPLQASVLAIYSRLFTMSMNIASGLGMDIDSVIQHGGQLKHQKKKKLMNVDVDEQGDRIGEVVLNDTRNGNEMGIHGIELGERIQRPSITPRLQENSPLTSRRQSPVSKSNNRQFNGTSPQIEQPTGLSSRSQSPLISAQPELREDDGYNPSRLSDTTISVNVPDDNDPTKDGRKEDIPKKQKKRSHDLDLDLIFDTISSHAQSPRVKEKGLPQHSNEPQKKKKIEISGVDEKLEKPKKKKKKKKDAMDDIFGF</sequence>
<feature type="compositionally biased region" description="Polar residues" evidence="1">
    <location>
        <begin position="270"/>
        <end position="279"/>
    </location>
</feature>
<evidence type="ECO:0000313" key="3">
    <source>
        <dbReference type="Proteomes" id="UP001358614"/>
    </source>
</evidence>
<feature type="compositionally biased region" description="Basic residues" evidence="1">
    <location>
        <begin position="354"/>
        <end position="363"/>
    </location>
</feature>
<dbReference type="GO" id="GO:0042134">
    <property type="term" value="F:rRNA primary transcript binding"/>
    <property type="evidence" value="ECO:0007669"/>
    <property type="project" value="InterPro"/>
</dbReference>
<feature type="region of interest" description="Disordered" evidence="1">
    <location>
        <begin position="317"/>
        <end position="372"/>
    </location>
</feature>
<dbReference type="RefSeq" id="XP_066087218.1">
    <property type="nucleotide sequence ID" value="XM_066231121.1"/>
</dbReference>
<dbReference type="Proteomes" id="UP001358614">
    <property type="component" value="Chromosome 2"/>
</dbReference>
<dbReference type="PANTHER" id="PTHR37792:SF1">
    <property type="entry name" value="RIBONUCLEASE MRP PROTEIN SUBUNIT RMP1"/>
    <property type="match status" value="1"/>
</dbReference>
<proteinExistence type="predicted"/>
<protein>
    <recommendedName>
        <fullName evidence="4">Nucleolus and neural progenitor protein-like N-terminal domain-containing protein</fullName>
    </recommendedName>
</protein>
<dbReference type="PANTHER" id="PTHR37792">
    <property type="entry name" value="RIBONUCLEASE MRP PROTEIN SUBUNIT RMP1"/>
    <property type="match status" value="1"/>
</dbReference>